<comment type="subcellular location">
    <subcellularLocation>
        <location evidence="1">Cell membrane</location>
        <topology evidence="1">Multi-pass membrane protein</topology>
    </subcellularLocation>
</comment>
<keyword evidence="5 8" id="KW-0472">Membrane</keyword>
<keyword evidence="2" id="KW-1003">Cell membrane</keyword>
<reference evidence="9 10" key="1">
    <citation type="journal article" date="2017" name="Curr. Biol.">
        <title>The Evolution of Venom by Co-option of Single-Copy Genes.</title>
        <authorList>
            <person name="Martinson E.O."/>
            <person name="Mrinalini"/>
            <person name="Kelkar Y.D."/>
            <person name="Chang C.H."/>
            <person name="Werren J.H."/>
        </authorList>
    </citation>
    <scope>NUCLEOTIDE SEQUENCE [LARGE SCALE GENOMIC DNA]</scope>
    <source>
        <strain evidence="9 10">Alberta</strain>
        <tissue evidence="9">Whole body</tissue>
    </source>
</reference>
<dbReference type="Proteomes" id="UP000215335">
    <property type="component" value="Unassembled WGS sequence"/>
</dbReference>
<evidence type="ECO:0000256" key="1">
    <source>
        <dbReference type="ARBA" id="ARBA00004651"/>
    </source>
</evidence>
<keyword evidence="3 8" id="KW-0812">Transmembrane</keyword>
<evidence type="ECO:0000256" key="2">
    <source>
        <dbReference type="ARBA" id="ARBA00022475"/>
    </source>
</evidence>
<keyword evidence="7" id="KW-0325">Glycoprotein</keyword>
<evidence type="ECO:0000256" key="8">
    <source>
        <dbReference type="SAM" id="Phobius"/>
    </source>
</evidence>
<comment type="caution">
    <text evidence="9">The sequence shown here is derived from an EMBL/GenBank/DDBJ whole genome shotgun (WGS) entry which is preliminary data.</text>
</comment>
<feature type="transmembrane region" description="Helical" evidence="8">
    <location>
        <begin position="361"/>
        <end position="384"/>
    </location>
</feature>
<dbReference type="EMBL" id="NNAY01000154">
    <property type="protein sequence ID" value="OXU30497.1"/>
    <property type="molecule type" value="Genomic_DNA"/>
</dbReference>
<dbReference type="OrthoDB" id="7679028at2759"/>
<dbReference type="PANTHER" id="PTHR42643">
    <property type="entry name" value="IONOTROPIC RECEPTOR 20A-RELATED"/>
    <property type="match status" value="1"/>
</dbReference>
<keyword evidence="4 8" id="KW-1133">Transmembrane helix</keyword>
<dbReference type="GO" id="GO:0005886">
    <property type="term" value="C:plasma membrane"/>
    <property type="evidence" value="ECO:0007669"/>
    <property type="project" value="UniProtKB-SubCell"/>
</dbReference>
<sequence>MKCFARIATSAFIKYSILLYHLSISEDYNNARFASKRAENLISTDEFTECFFQFDSSVVMIGNFNDTLFGDFPLKSPHATVRLIGLEQIKSLKILPEEKAYKMKESDFEHLLIPANNVFMSNISVASVKSVMSSIKYSVLWNLYGRYIIDQTWRRDSCANAYAYFKVLWEFEIQNAVFMCRDVDGEIYFFIFNPFSERIPEGWISHQRVLQKKGHPLTILKRAYDRFLGPVSFCEPPVFFDKTTALGGYPIKIMELIAPVKDLPYELHEYGIQVSGTIVDTIWYSLNATMRKSYFPSSQRGTIDKAGHPAGLLKRLLQGDFDMQLNLDYERDFWRNQVYTYLESGICYLAWKDVLGEEKGFSSLFSVEIWLLLASTIAILIAVFQHLLKVSYAQVALNLLRGILGVSMFYEPKRPLDRVSFYVFVYSFIVLNLYFQSKLLSLLTAPMLKETIQCPYDLIRYRYRVFAEHRFEQYLYDTDFQYYTSRIESVKFCLDRMKSDRKAACVSDCWAGAIMVMGKEYMQLVEDEDLPKYFVHVFKDNFCLIRVYRKMYSRLFQSGILRYLQKVKIRVARSGYELKPDEGITGITLGQVKFAFYFLVYGLLGAGLTFLTEIAIREFGQKKVIKVTKAIIRRFLDKLKRYYCSLLNQQISII</sequence>
<keyword evidence="10" id="KW-1185">Reference proteome</keyword>
<organism evidence="9 10">
    <name type="scientific">Trichomalopsis sarcophagae</name>
    <dbReference type="NCBI Taxonomy" id="543379"/>
    <lineage>
        <taxon>Eukaryota</taxon>
        <taxon>Metazoa</taxon>
        <taxon>Ecdysozoa</taxon>
        <taxon>Arthropoda</taxon>
        <taxon>Hexapoda</taxon>
        <taxon>Insecta</taxon>
        <taxon>Pterygota</taxon>
        <taxon>Neoptera</taxon>
        <taxon>Endopterygota</taxon>
        <taxon>Hymenoptera</taxon>
        <taxon>Apocrita</taxon>
        <taxon>Proctotrupomorpha</taxon>
        <taxon>Chalcidoidea</taxon>
        <taxon>Pteromalidae</taxon>
        <taxon>Pteromalinae</taxon>
        <taxon>Trichomalopsis</taxon>
    </lineage>
</organism>
<proteinExistence type="predicted"/>
<dbReference type="InterPro" id="IPR052192">
    <property type="entry name" value="Insect_Ionotropic_Sensory_Rcpt"/>
</dbReference>
<evidence type="ECO:0000256" key="6">
    <source>
        <dbReference type="ARBA" id="ARBA00023170"/>
    </source>
</evidence>
<feature type="transmembrane region" description="Helical" evidence="8">
    <location>
        <begin position="594"/>
        <end position="616"/>
    </location>
</feature>
<evidence type="ECO:0000256" key="5">
    <source>
        <dbReference type="ARBA" id="ARBA00023136"/>
    </source>
</evidence>
<name>A0A232FJK7_9HYME</name>
<evidence type="ECO:0000256" key="3">
    <source>
        <dbReference type="ARBA" id="ARBA00022692"/>
    </source>
</evidence>
<feature type="transmembrane region" description="Helical" evidence="8">
    <location>
        <begin position="419"/>
        <end position="435"/>
    </location>
</feature>
<protein>
    <recommendedName>
        <fullName evidence="11">Ionotropic glutamate receptor L-glutamate and glycine-binding domain-containing protein</fullName>
    </recommendedName>
</protein>
<evidence type="ECO:0008006" key="11">
    <source>
        <dbReference type="Google" id="ProtNLM"/>
    </source>
</evidence>
<evidence type="ECO:0000256" key="4">
    <source>
        <dbReference type="ARBA" id="ARBA00022989"/>
    </source>
</evidence>
<evidence type="ECO:0000313" key="9">
    <source>
        <dbReference type="EMBL" id="OXU30497.1"/>
    </source>
</evidence>
<evidence type="ECO:0000256" key="7">
    <source>
        <dbReference type="ARBA" id="ARBA00023180"/>
    </source>
</evidence>
<evidence type="ECO:0000313" key="10">
    <source>
        <dbReference type="Proteomes" id="UP000215335"/>
    </source>
</evidence>
<accession>A0A232FJK7</accession>
<dbReference type="AlphaFoldDB" id="A0A232FJK7"/>
<keyword evidence="6" id="KW-0675">Receptor</keyword>
<gene>
    <name evidence="9" type="ORF">TSAR_011534</name>
</gene>
<dbReference type="PANTHER" id="PTHR42643:SF30">
    <property type="entry name" value="IONOTROPIC RECEPTOR 40A-RELATED"/>
    <property type="match status" value="1"/>
</dbReference>